<evidence type="ECO:0000313" key="2">
    <source>
        <dbReference type="Proteomes" id="UP001601059"/>
    </source>
</evidence>
<dbReference type="RefSeq" id="WP_389360976.1">
    <property type="nucleotide sequence ID" value="NZ_JBIACK010000004.1"/>
</dbReference>
<proteinExistence type="predicted"/>
<dbReference type="Pfam" id="PF26325">
    <property type="entry name" value="YhjD"/>
    <property type="match status" value="1"/>
</dbReference>
<name>A0ABW6KAB1_9BACI</name>
<protein>
    <submittedName>
        <fullName evidence="1">Uncharacterized protein</fullName>
    </submittedName>
</protein>
<dbReference type="EMBL" id="JBIACK010000004">
    <property type="protein sequence ID" value="MFE8701131.1"/>
    <property type="molecule type" value="Genomic_DNA"/>
</dbReference>
<dbReference type="Proteomes" id="UP001601059">
    <property type="component" value="Unassembled WGS sequence"/>
</dbReference>
<reference evidence="1 2" key="1">
    <citation type="submission" date="2024-08" db="EMBL/GenBank/DDBJ databases">
        <title>Two novel Cytobacillus novel species.</title>
        <authorList>
            <person name="Liu G."/>
        </authorList>
    </citation>
    <scope>NUCLEOTIDE SEQUENCE [LARGE SCALE GENOMIC DNA]</scope>
    <source>
        <strain evidence="1 2">FJAT-54145</strain>
    </source>
</reference>
<keyword evidence="2" id="KW-1185">Reference proteome</keyword>
<evidence type="ECO:0000313" key="1">
    <source>
        <dbReference type="EMBL" id="MFE8701131.1"/>
    </source>
</evidence>
<accession>A0ABW6KAB1</accession>
<gene>
    <name evidence="1" type="ORF">ACFYKX_11050</name>
</gene>
<dbReference type="InterPro" id="IPR058600">
    <property type="entry name" value="YhjD-like"/>
</dbReference>
<sequence length="123" mass="14519">MRAPIPDEEMNLITDCVYCDYLIEVLEHDQQLVFKSTFKIPEAWEGFLDAHIGLLLKERGTLRNLCREKGIKVMDSVWEEGEFLRVPYTARGYQGEMRFWRFALQLEGAKRLEQIFLHPNKTP</sequence>
<organism evidence="1 2">
    <name type="scientific">Cytobacillus spartinae</name>
    <dbReference type="NCBI Taxonomy" id="3299023"/>
    <lineage>
        <taxon>Bacteria</taxon>
        <taxon>Bacillati</taxon>
        <taxon>Bacillota</taxon>
        <taxon>Bacilli</taxon>
        <taxon>Bacillales</taxon>
        <taxon>Bacillaceae</taxon>
        <taxon>Cytobacillus</taxon>
    </lineage>
</organism>
<comment type="caution">
    <text evidence="1">The sequence shown here is derived from an EMBL/GenBank/DDBJ whole genome shotgun (WGS) entry which is preliminary data.</text>
</comment>